<keyword evidence="1" id="KW-1185">Reference proteome</keyword>
<accession>A0A6P7U1X0</accession>
<reference evidence="2" key="1">
    <citation type="submission" date="2025-08" db="UniProtKB">
        <authorList>
            <consortium name="RefSeq"/>
        </authorList>
    </citation>
    <scope>IDENTIFICATION</scope>
</reference>
<dbReference type="SUPFAM" id="SSF54236">
    <property type="entry name" value="Ubiquitin-like"/>
    <property type="match status" value="1"/>
</dbReference>
<dbReference type="RefSeq" id="XP_029655542.1">
    <property type="nucleotide sequence ID" value="XM_029799682.1"/>
</dbReference>
<sequence length="216" mass="25000">MVVQGIGDFPHGFELLELVGFEFDEETLIYNLPPSIDIQKIENLQTAMSTSFELYRPSIDRDLKVYRPDFQLVQTTDQAEVTTSDIRAMYASRQKQLEQMDTLVSSSFWKKDKTYKYSRVRFILPDEWRIESSFESVESLRTVASVLSEHVNDQCNDEFTFTIGNRSICPDIFDKSILELDLGQAIAMRVHFSLDRVSSLGEGFQYLKSQSIERFS</sequence>
<dbReference type="InterPro" id="IPR029071">
    <property type="entry name" value="Ubiquitin-like_domsf"/>
</dbReference>
<evidence type="ECO:0000313" key="1">
    <source>
        <dbReference type="Proteomes" id="UP000515154"/>
    </source>
</evidence>
<gene>
    <name evidence="2" type="primary">LOC115229311</name>
</gene>
<proteinExistence type="predicted"/>
<dbReference type="Proteomes" id="UP000515154">
    <property type="component" value="Unplaced"/>
</dbReference>
<dbReference type="KEGG" id="osn:115229311"/>
<dbReference type="AlphaFoldDB" id="A0A6P7U1X0"/>
<name>A0A6P7U1X0_9MOLL</name>
<organism evidence="1 2">
    <name type="scientific">Octopus sinensis</name>
    <name type="common">East Asian common octopus</name>
    <dbReference type="NCBI Taxonomy" id="2607531"/>
    <lineage>
        <taxon>Eukaryota</taxon>
        <taxon>Metazoa</taxon>
        <taxon>Spiralia</taxon>
        <taxon>Lophotrochozoa</taxon>
        <taxon>Mollusca</taxon>
        <taxon>Cephalopoda</taxon>
        <taxon>Coleoidea</taxon>
        <taxon>Octopodiformes</taxon>
        <taxon>Octopoda</taxon>
        <taxon>Incirrata</taxon>
        <taxon>Octopodidae</taxon>
        <taxon>Octopus</taxon>
    </lineage>
</organism>
<protein>
    <submittedName>
        <fullName evidence="2">Uncharacterized protein LOC115229311</fullName>
    </submittedName>
</protein>
<evidence type="ECO:0000313" key="2">
    <source>
        <dbReference type="RefSeq" id="XP_029655542.1"/>
    </source>
</evidence>